<keyword evidence="3" id="KW-1185">Reference proteome</keyword>
<feature type="compositionally biased region" description="Basic and acidic residues" evidence="1">
    <location>
        <begin position="101"/>
        <end position="110"/>
    </location>
</feature>
<feature type="region of interest" description="Disordered" evidence="1">
    <location>
        <begin position="194"/>
        <end position="220"/>
    </location>
</feature>
<evidence type="ECO:0000313" key="3">
    <source>
        <dbReference type="Proteomes" id="UP000053611"/>
    </source>
</evidence>
<feature type="region of interest" description="Disordered" evidence="1">
    <location>
        <begin position="1"/>
        <end position="40"/>
    </location>
</feature>
<feature type="compositionally biased region" description="Polar residues" evidence="1">
    <location>
        <begin position="13"/>
        <end position="24"/>
    </location>
</feature>
<dbReference type="AlphaFoldDB" id="A0A0J0XX07"/>
<reference evidence="2 3" key="1">
    <citation type="submission" date="2015-03" db="EMBL/GenBank/DDBJ databases">
        <title>Genomics and transcriptomics of the oil-accumulating basidiomycete yeast T. oleaginosus allow insights into substrate utilization and the diverse evolutionary trajectories of mating systems in fungi.</title>
        <authorList>
            <consortium name="DOE Joint Genome Institute"/>
            <person name="Kourist R."/>
            <person name="Kracht O."/>
            <person name="Bracharz F."/>
            <person name="Lipzen A."/>
            <person name="Nolan M."/>
            <person name="Ohm R."/>
            <person name="Grigoriev I."/>
            <person name="Sun S."/>
            <person name="Heitman J."/>
            <person name="Bruck T."/>
            <person name="Nowrousian M."/>
        </authorList>
    </citation>
    <scope>NUCLEOTIDE SEQUENCE [LARGE SCALE GENOMIC DNA]</scope>
    <source>
        <strain evidence="2 3">IBC0246</strain>
    </source>
</reference>
<feature type="region of interest" description="Disordered" evidence="1">
    <location>
        <begin position="233"/>
        <end position="254"/>
    </location>
</feature>
<evidence type="ECO:0000256" key="1">
    <source>
        <dbReference type="SAM" id="MobiDB-lite"/>
    </source>
</evidence>
<dbReference type="Proteomes" id="UP000053611">
    <property type="component" value="Unassembled WGS sequence"/>
</dbReference>
<accession>A0A0J0XX07</accession>
<feature type="compositionally biased region" description="Acidic residues" evidence="1">
    <location>
        <begin position="78"/>
        <end position="90"/>
    </location>
</feature>
<dbReference type="GeneID" id="28985698"/>
<protein>
    <submittedName>
        <fullName evidence="2">Uncharacterized protein</fullName>
    </submittedName>
</protein>
<organism evidence="2 3">
    <name type="scientific">Cutaneotrichosporon oleaginosum</name>
    <dbReference type="NCBI Taxonomy" id="879819"/>
    <lineage>
        <taxon>Eukaryota</taxon>
        <taxon>Fungi</taxon>
        <taxon>Dikarya</taxon>
        <taxon>Basidiomycota</taxon>
        <taxon>Agaricomycotina</taxon>
        <taxon>Tremellomycetes</taxon>
        <taxon>Trichosporonales</taxon>
        <taxon>Trichosporonaceae</taxon>
        <taxon>Cutaneotrichosporon</taxon>
    </lineage>
</organism>
<evidence type="ECO:0000313" key="2">
    <source>
        <dbReference type="EMBL" id="KLT45578.1"/>
    </source>
</evidence>
<gene>
    <name evidence="2" type="ORF">CC85DRAFT_299238</name>
</gene>
<feature type="region of interest" description="Disordered" evidence="1">
    <location>
        <begin position="73"/>
        <end position="180"/>
    </location>
</feature>
<feature type="compositionally biased region" description="Basic and acidic residues" evidence="1">
    <location>
        <begin position="199"/>
        <end position="210"/>
    </location>
</feature>
<name>A0A0J0XX07_9TREE</name>
<dbReference type="EMBL" id="KQ087180">
    <property type="protein sequence ID" value="KLT45578.1"/>
    <property type="molecule type" value="Genomic_DNA"/>
</dbReference>
<dbReference type="RefSeq" id="XP_018282069.1">
    <property type="nucleotide sequence ID" value="XM_018425095.1"/>
</dbReference>
<proteinExistence type="predicted"/>
<sequence length="254" mass="28630">MTPAPTPTPKFASPQSEPATSEPSNFEPASPRTLPARLEERDVELQAEKVAYGTLQKRYIALVRAKQELEQAMFDSSGSDEENEEEADDEAASKRRRIKPVRVEPLEVLHAEQPASPTSPTLDPKASALECQPTRIALHKPDTPPPSLVSPPNADITAHHTNVDPFITPPQRARFRPPPPPFMIELALRVATYSLRPPSEPEERARTPADRRKRRIIKDTLKLKEEKTRIRDALRRSKFQRPKYSPRLPALGER</sequence>